<dbReference type="Proteomes" id="UP000178690">
    <property type="component" value="Unassembled WGS sequence"/>
</dbReference>
<evidence type="ECO:0000313" key="6">
    <source>
        <dbReference type="Proteomes" id="UP000178690"/>
    </source>
</evidence>
<dbReference type="InterPro" id="IPR001034">
    <property type="entry name" value="DeoR_HTH"/>
</dbReference>
<dbReference type="EMBL" id="MHST01000005">
    <property type="protein sequence ID" value="OHA49689.1"/>
    <property type="molecule type" value="Genomic_DNA"/>
</dbReference>
<keyword evidence="1" id="KW-0805">Transcription regulation</keyword>
<protein>
    <recommendedName>
        <fullName evidence="4">HTH deoR-type domain-containing protein</fullName>
    </recommendedName>
</protein>
<evidence type="ECO:0000256" key="3">
    <source>
        <dbReference type="SAM" id="MobiDB-lite"/>
    </source>
</evidence>
<keyword evidence="2" id="KW-0804">Transcription</keyword>
<dbReference type="STRING" id="1802363.A2682_00030"/>
<feature type="domain" description="HTH deoR-type" evidence="4">
    <location>
        <begin position="208"/>
        <end position="255"/>
    </location>
</feature>
<evidence type="ECO:0000313" key="5">
    <source>
        <dbReference type="EMBL" id="OHA49689.1"/>
    </source>
</evidence>
<evidence type="ECO:0000259" key="4">
    <source>
        <dbReference type="Pfam" id="PF08220"/>
    </source>
</evidence>
<dbReference type="AlphaFoldDB" id="A0A1G2PPK4"/>
<reference evidence="5 6" key="1">
    <citation type="journal article" date="2016" name="Nat. Commun.">
        <title>Thousands of microbial genomes shed light on interconnected biogeochemical processes in an aquifer system.</title>
        <authorList>
            <person name="Anantharaman K."/>
            <person name="Brown C.T."/>
            <person name="Hug L.A."/>
            <person name="Sharon I."/>
            <person name="Castelle C.J."/>
            <person name="Probst A.J."/>
            <person name="Thomas B.C."/>
            <person name="Singh A."/>
            <person name="Wilkins M.J."/>
            <person name="Karaoz U."/>
            <person name="Brodie E.L."/>
            <person name="Williams K.H."/>
            <person name="Hubbard S.S."/>
            <person name="Banfield J.F."/>
        </authorList>
    </citation>
    <scope>NUCLEOTIDE SEQUENCE [LARGE SCALE GENOMIC DNA]</scope>
    <source>
        <strain evidence="6">RIFCSPHIGHO2_01_FULL_58_15</strain>
    </source>
</reference>
<accession>A0A1G2PPK4</accession>
<proteinExistence type="predicted"/>
<gene>
    <name evidence="5" type="ORF">A2682_00030</name>
</gene>
<sequence>MGDSREQVSAEERVQIIALGVYRIADRFPVQEEAFGKRLKDTATQLIEDTARFRIARTRDAVGTARVLHEIIGRLETLGALIAFVKRRGQVPETSTDLILWHLAQLSASFQEEDRRFEAHVAEEHPRGAIIEGKFFDALPQQQFTNSAIIRPVHPVSQSTNLPVGQSARPAPYRPEGSGAGFDPLLGPDSAGAPPAVRATAAGNVSDRQQRILDFFALRRRAPLKDIVGLFPGMSEKTVRNDLVELCRAGNLRRVGLAPRSHYVLTA</sequence>
<feature type="region of interest" description="Disordered" evidence="3">
    <location>
        <begin position="159"/>
        <end position="203"/>
    </location>
</feature>
<name>A0A1G2PPK4_TERXR</name>
<dbReference type="GO" id="GO:0003700">
    <property type="term" value="F:DNA-binding transcription factor activity"/>
    <property type="evidence" value="ECO:0007669"/>
    <property type="project" value="InterPro"/>
</dbReference>
<evidence type="ECO:0000256" key="2">
    <source>
        <dbReference type="ARBA" id="ARBA00023163"/>
    </source>
</evidence>
<organism evidence="5 6">
    <name type="scientific">Terrybacteria sp. (strain RIFCSPHIGHO2_01_FULL_58_15)</name>
    <dbReference type="NCBI Taxonomy" id="1802363"/>
    <lineage>
        <taxon>Bacteria</taxon>
        <taxon>Candidatus Terryibacteriota</taxon>
    </lineage>
</organism>
<feature type="compositionally biased region" description="Low complexity" evidence="3">
    <location>
        <begin position="191"/>
        <end position="203"/>
    </location>
</feature>
<comment type="caution">
    <text evidence="5">The sequence shown here is derived from an EMBL/GenBank/DDBJ whole genome shotgun (WGS) entry which is preliminary data.</text>
</comment>
<evidence type="ECO:0000256" key="1">
    <source>
        <dbReference type="ARBA" id="ARBA00023015"/>
    </source>
</evidence>
<dbReference type="Pfam" id="PF08220">
    <property type="entry name" value="HTH_DeoR"/>
    <property type="match status" value="1"/>
</dbReference>